<keyword evidence="7" id="KW-1185">Reference proteome</keyword>
<dbReference type="GeneID" id="36525349"/>
<protein>
    <submittedName>
        <fullName evidence="6">Sure-like protein</fullName>
    </submittedName>
</protein>
<keyword evidence="4" id="KW-0732">Signal</keyword>
<dbReference type="Proteomes" id="UP000234585">
    <property type="component" value="Unassembled WGS sequence"/>
</dbReference>
<dbReference type="SUPFAM" id="SSF64167">
    <property type="entry name" value="SurE-like"/>
    <property type="match status" value="1"/>
</dbReference>
<dbReference type="RefSeq" id="XP_024667745.1">
    <property type="nucleotide sequence ID" value="XM_024818189.1"/>
</dbReference>
<dbReference type="Pfam" id="PF01975">
    <property type="entry name" value="SurE"/>
    <property type="match status" value="1"/>
</dbReference>
<dbReference type="PANTHER" id="PTHR30457">
    <property type="entry name" value="5'-NUCLEOTIDASE SURE"/>
    <property type="match status" value="1"/>
</dbReference>
<reference evidence="6 7" key="1">
    <citation type="submission" date="2017-12" db="EMBL/GenBank/DDBJ databases">
        <authorList>
            <consortium name="DOE Joint Genome Institute"/>
            <person name="Haridas S."/>
            <person name="Kjaerbolling I."/>
            <person name="Vesth T.C."/>
            <person name="Frisvad J.C."/>
            <person name="Nybo J.L."/>
            <person name="Theobald S."/>
            <person name="Kuo A."/>
            <person name="Bowyer P."/>
            <person name="Matsuda Y."/>
            <person name="Mondo S."/>
            <person name="Lyhne E.K."/>
            <person name="Kogle M.E."/>
            <person name="Clum A."/>
            <person name="Lipzen A."/>
            <person name="Salamov A."/>
            <person name="Ngan C.Y."/>
            <person name="Daum C."/>
            <person name="Chiniquy J."/>
            <person name="Barry K."/>
            <person name="LaButti K."/>
            <person name="Simmons B.A."/>
            <person name="Magnuson J.K."/>
            <person name="Mortensen U.H."/>
            <person name="Larsen T.O."/>
            <person name="Grigoriev I.V."/>
            <person name="Baker S.E."/>
            <person name="Andersen M.R."/>
            <person name="Nordberg H.P."/>
            <person name="Cantor M.N."/>
            <person name="Hua S.X."/>
        </authorList>
    </citation>
    <scope>NUCLEOTIDE SEQUENCE [LARGE SCALE GENOMIC DNA]</scope>
    <source>
        <strain evidence="6 7">CBS 102.13</strain>
    </source>
</reference>
<dbReference type="InterPro" id="IPR030048">
    <property type="entry name" value="SurE"/>
</dbReference>
<evidence type="ECO:0000313" key="7">
    <source>
        <dbReference type="Proteomes" id="UP000234585"/>
    </source>
</evidence>
<dbReference type="OrthoDB" id="4018688at2759"/>
<comment type="similarity">
    <text evidence="1">Belongs to the SurE nucleotidase family.</text>
</comment>
<accession>A0A2I2EZC9</accession>
<dbReference type="InterPro" id="IPR036523">
    <property type="entry name" value="SurE-like_sf"/>
</dbReference>
<evidence type="ECO:0000313" key="6">
    <source>
        <dbReference type="EMBL" id="PLB33733.1"/>
    </source>
</evidence>
<evidence type="ECO:0000256" key="2">
    <source>
        <dbReference type="ARBA" id="ARBA00022723"/>
    </source>
</evidence>
<keyword evidence="2" id="KW-0479">Metal-binding</keyword>
<dbReference type="EMBL" id="KZ559196">
    <property type="protein sequence ID" value="PLB33733.1"/>
    <property type="molecule type" value="Genomic_DNA"/>
</dbReference>
<name>A0A2I2EZC9_ASPCN</name>
<feature type="chain" id="PRO_5014131025" evidence="4">
    <location>
        <begin position="18"/>
        <end position="298"/>
    </location>
</feature>
<dbReference type="InterPro" id="IPR002828">
    <property type="entry name" value="SurE-like_Pase/nucleotidase"/>
</dbReference>
<feature type="signal peptide" evidence="4">
    <location>
        <begin position="1"/>
        <end position="17"/>
    </location>
</feature>
<dbReference type="STRING" id="41067.A0A2I2EZC9"/>
<dbReference type="GO" id="GO:0046872">
    <property type="term" value="F:metal ion binding"/>
    <property type="evidence" value="ECO:0007669"/>
    <property type="project" value="UniProtKB-KW"/>
</dbReference>
<sequence length="298" mass="30635">MRLSLTLPALALPLATALNIVSSNDDGWAVSNVRALHDALTEAGHKVVLSAPAENQSGTGSLDIAPKDRSKPCQFNSCPANGPPTGHDPANPLLNYVNSYPVTSMKHGLQTLAPQFFGEQGTDLAVAGPNVGSNIGLSVFISGTVGAASYAVKEAHVPAIAFSGKTGDPTAWNDTRPAYSDVYAKLASKVTTAVVGAGKPYLPEGAFLNVNFPAVGDDGSCGKVEDVTFVLSRILGTVGEDVETCGSKKRLPTEGSVIRTEGCYASVSVGMAENKLDANATVQGVVLGRLQGLLGCLP</sequence>
<dbReference type="PANTHER" id="PTHR30457:SF0">
    <property type="entry name" value="PHOSPHATASE, PUTATIVE (AFU_ORTHOLOGUE AFUA_4G01070)-RELATED"/>
    <property type="match status" value="1"/>
</dbReference>
<evidence type="ECO:0000259" key="5">
    <source>
        <dbReference type="Pfam" id="PF01975"/>
    </source>
</evidence>
<evidence type="ECO:0000256" key="1">
    <source>
        <dbReference type="ARBA" id="ARBA00011062"/>
    </source>
</evidence>
<proteinExistence type="inferred from homology"/>
<organism evidence="6 7">
    <name type="scientific">Aspergillus candidus</name>
    <dbReference type="NCBI Taxonomy" id="41067"/>
    <lineage>
        <taxon>Eukaryota</taxon>
        <taxon>Fungi</taxon>
        <taxon>Dikarya</taxon>
        <taxon>Ascomycota</taxon>
        <taxon>Pezizomycotina</taxon>
        <taxon>Eurotiomycetes</taxon>
        <taxon>Eurotiomycetidae</taxon>
        <taxon>Eurotiales</taxon>
        <taxon>Aspergillaceae</taxon>
        <taxon>Aspergillus</taxon>
        <taxon>Aspergillus subgen. Circumdati</taxon>
    </lineage>
</organism>
<feature type="domain" description="Survival protein SurE-like phosphatase/nucleotidase" evidence="5">
    <location>
        <begin position="20"/>
        <end position="217"/>
    </location>
</feature>
<keyword evidence="3" id="KW-0378">Hydrolase</keyword>
<gene>
    <name evidence="6" type="ORF">BDW47DRAFT_134898</name>
</gene>
<dbReference type="AlphaFoldDB" id="A0A2I2EZC9"/>
<evidence type="ECO:0000256" key="3">
    <source>
        <dbReference type="ARBA" id="ARBA00022801"/>
    </source>
</evidence>
<dbReference type="GO" id="GO:0008252">
    <property type="term" value="F:nucleotidase activity"/>
    <property type="evidence" value="ECO:0007669"/>
    <property type="project" value="InterPro"/>
</dbReference>
<evidence type="ECO:0000256" key="4">
    <source>
        <dbReference type="SAM" id="SignalP"/>
    </source>
</evidence>
<dbReference type="Gene3D" id="3.40.1210.10">
    <property type="entry name" value="Survival protein SurE-like phosphatase/nucleotidase"/>
    <property type="match status" value="1"/>
</dbReference>